<dbReference type="PANTHER" id="PTHR43847:SF1">
    <property type="entry name" value="BLL3993 PROTEIN"/>
    <property type="match status" value="1"/>
</dbReference>
<evidence type="ECO:0000256" key="5">
    <source>
        <dbReference type="SAM" id="Phobius"/>
    </source>
</evidence>
<dbReference type="InterPro" id="IPR052527">
    <property type="entry name" value="Metal_cation-efflux_comp"/>
</dbReference>
<evidence type="ECO:0000256" key="4">
    <source>
        <dbReference type="ARBA" id="ARBA00023136"/>
    </source>
</evidence>
<reference evidence="6 7" key="1">
    <citation type="journal article" date="2019" name="Int. J. Syst. Evol. Microbiol.">
        <title>The Global Catalogue of Microorganisms (GCM) 10K type strain sequencing project: providing services to taxonomists for standard genome sequencing and annotation.</title>
        <authorList>
            <consortium name="The Broad Institute Genomics Platform"/>
            <consortium name="The Broad Institute Genome Sequencing Center for Infectious Disease"/>
            <person name="Wu L."/>
            <person name="Ma J."/>
        </authorList>
    </citation>
    <scope>NUCLEOTIDE SEQUENCE [LARGE SCALE GENOMIC DNA]</scope>
    <source>
        <strain evidence="6 7">JCM 13378</strain>
    </source>
</reference>
<dbReference type="Pfam" id="PF04191">
    <property type="entry name" value="PEMT"/>
    <property type="match status" value="1"/>
</dbReference>
<keyword evidence="7" id="KW-1185">Reference proteome</keyword>
<dbReference type="InterPro" id="IPR007318">
    <property type="entry name" value="Phopholipid_MeTrfase"/>
</dbReference>
<name>A0ABN0WXP1_9ALTE</name>
<keyword evidence="4 5" id="KW-0472">Membrane</keyword>
<proteinExistence type="predicted"/>
<dbReference type="RefSeq" id="WP_343843064.1">
    <property type="nucleotide sequence ID" value="NZ_BAAAEI010000006.1"/>
</dbReference>
<sequence length="148" mass="17172">MQRLLPPQVFFLLAFAMAPVCYWLDGPHWLPYPANLAGVPILIVGLAIAIWHKRLFVRQQTNIPTFGEPDKLIQAGLFRYSRNPMYLGMLTALSGAAILCFAAPAAWLLVGVFFVMLHFWYIPFEEAQMQHKFKHQYKAYCQQTRRWL</sequence>
<dbReference type="Proteomes" id="UP001501757">
    <property type="component" value="Unassembled WGS sequence"/>
</dbReference>
<organism evidence="6 7">
    <name type="scientific">Bowmanella denitrificans</name>
    <dbReference type="NCBI Taxonomy" id="366582"/>
    <lineage>
        <taxon>Bacteria</taxon>
        <taxon>Pseudomonadati</taxon>
        <taxon>Pseudomonadota</taxon>
        <taxon>Gammaproteobacteria</taxon>
        <taxon>Alteromonadales</taxon>
        <taxon>Alteromonadaceae</taxon>
        <taxon>Bowmanella</taxon>
    </lineage>
</organism>
<accession>A0ABN0WXP1</accession>
<evidence type="ECO:0000313" key="7">
    <source>
        <dbReference type="Proteomes" id="UP001501757"/>
    </source>
</evidence>
<dbReference type="PANTHER" id="PTHR43847">
    <property type="entry name" value="BLL3993 PROTEIN"/>
    <property type="match status" value="1"/>
</dbReference>
<dbReference type="Gene3D" id="1.20.120.1630">
    <property type="match status" value="1"/>
</dbReference>
<comment type="caution">
    <text evidence="6">The sequence shown here is derived from an EMBL/GenBank/DDBJ whole genome shotgun (WGS) entry which is preliminary data.</text>
</comment>
<gene>
    <name evidence="6" type="ORF">GCM10009092_12600</name>
</gene>
<keyword evidence="2 5" id="KW-0812">Transmembrane</keyword>
<feature type="transmembrane region" description="Helical" evidence="5">
    <location>
        <begin position="89"/>
        <end position="122"/>
    </location>
</feature>
<keyword evidence="3 5" id="KW-1133">Transmembrane helix</keyword>
<comment type="subcellular location">
    <subcellularLocation>
        <location evidence="1">Endomembrane system</location>
        <topology evidence="1">Multi-pass membrane protein</topology>
    </subcellularLocation>
</comment>
<evidence type="ECO:0000256" key="3">
    <source>
        <dbReference type="ARBA" id="ARBA00022989"/>
    </source>
</evidence>
<evidence type="ECO:0000256" key="2">
    <source>
        <dbReference type="ARBA" id="ARBA00022692"/>
    </source>
</evidence>
<dbReference type="EMBL" id="BAAAEI010000006">
    <property type="protein sequence ID" value="GAA0349665.1"/>
    <property type="molecule type" value="Genomic_DNA"/>
</dbReference>
<protein>
    <submittedName>
        <fullName evidence="6">Isoprenylcysteine carboxylmethyltransferase family protein</fullName>
    </submittedName>
</protein>
<feature type="transmembrane region" description="Helical" evidence="5">
    <location>
        <begin position="32"/>
        <end position="51"/>
    </location>
</feature>
<evidence type="ECO:0000313" key="6">
    <source>
        <dbReference type="EMBL" id="GAA0349665.1"/>
    </source>
</evidence>
<evidence type="ECO:0000256" key="1">
    <source>
        <dbReference type="ARBA" id="ARBA00004127"/>
    </source>
</evidence>